<dbReference type="InterPro" id="IPR002197">
    <property type="entry name" value="HTH_Fis"/>
</dbReference>
<dbReference type="SUPFAM" id="SSF46689">
    <property type="entry name" value="Homeodomain-like"/>
    <property type="match status" value="1"/>
</dbReference>
<dbReference type="PRINTS" id="PR01590">
    <property type="entry name" value="HTHFIS"/>
</dbReference>
<feature type="domain" description="Sigma-54 factor interaction" evidence="7">
    <location>
        <begin position="15"/>
        <end position="244"/>
    </location>
</feature>
<dbReference type="InterPro" id="IPR025943">
    <property type="entry name" value="Sigma_54_int_dom_ATP-bd_2"/>
</dbReference>
<proteinExistence type="predicted"/>
<evidence type="ECO:0000256" key="6">
    <source>
        <dbReference type="SAM" id="MobiDB-lite"/>
    </source>
</evidence>
<dbReference type="GO" id="GO:0005524">
    <property type="term" value="F:ATP binding"/>
    <property type="evidence" value="ECO:0007669"/>
    <property type="project" value="UniProtKB-KW"/>
</dbReference>
<keyword evidence="5" id="KW-0804">Transcription</keyword>
<dbReference type="Gene3D" id="3.40.50.300">
    <property type="entry name" value="P-loop containing nucleotide triphosphate hydrolases"/>
    <property type="match status" value="1"/>
</dbReference>
<gene>
    <name evidence="8" type="ORF">IAC29_03330</name>
</gene>
<dbReference type="PROSITE" id="PS00675">
    <property type="entry name" value="SIGMA54_INTERACT_1"/>
    <property type="match status" value="1"/>
</dbReference>
<comment type="caution">
    <text evidence="8">The sequence shown here is derived from an EMBL/GenBank/DDBJ whole genome shotgun (WGS) entry which is preliminary data.</text>
</comment>
<evidence type="ECO:0000313" key="9">
    <source>
        <dbReference type="Proteomes" id="UP000810252"/>
    </source>
</evidence>
<dbReference type="InterPro" id="IPR002078">
    <property type="entry name" value="Sigma_54_int"/>
</dbReference>
<dbReference type="Gene3D" id="1.10.8.60">
    <property type="match status" value="1"/>
</dbReference>
<dbReference type="SMART" id="SM00382">
    <property type="entry name" value="AAA"/>
    <property type="match status" value="1"/>
</dbReference>
<dbReference type="InterPro" id="IPR058031">
    <property type="entry name" value="AAA_lid_NorR"/>
</dbReference>
<dbReference type="InterPro" id="IPR025662">
    <property type="entry name" value="Sigma_54_int_dom_ATP-bd_1"/>
</dbReference>
<dbReference type="GO" id="GO:0006355">
    <property type="term" value="P:regulation of DNA-templated transcription"/>
    <property type="evidence" value="ECO:0007669"/>
    <property type="project" value="InterPro"/>
</dbReference>
<evidence type="ECO:0000256" key="4">
    <source>
        <dbReference type="ARBA" id="ARBA00023125"/>
    </source>
</evidence>
<dbReference type="PROSITE" id="PS50045">
    <property type="entry name" value="SIGMA54_INTERACT_4"/>
    <property type="match status" value="1"/>
</dbReference>
<evidence type="ECO:0000313" key="8">
    <source>
        <dbReference type="EMBL" id="MBO8448289.1"/>
    </source>
</evidence>
<evidence type="ECO:0000256" key="3">
    <source>
        <dbReference type="ARBA" id="ARBA00023015"/>
    </source>
</evidence>
<dbReference type="GO" id="GO:0043565">
    <property type="term" value="F:sequence-specific DNA binding"/>
    <property type="evidence" value="ECO:0007669"/>
    <property type="project" value="InterPro"/>
</dbReference>
<keyword evidence="4" id="KW-0238">DNA-binding</keyword>
<protein>
    <submittedName>
        <fullName evidence="8">Sigma-54-dependent Fis family transcriptional regulator</fullName>
    </submittedName>
</protein>
<dbReference type="CDD" id="cd00009">
    <property type="entry name" value="AAA"/>
    <property type="match status" value="1"/>
</dbReference>
<keyword evidence="1" id="KW-0547">Nucleotide-binding</keyword>
<dbReference type="InterPro" id="IPR025944">
    <property type="entry name" value="Sigma_54_int_dom_CS"/>
</dbReference>
<evidence type="ECO:0000256" key="5">
    <source>
        <dbReference type="ARBA" id="ARBA00023163"/>
    </source>
</evidence>
<dbReference type="SUPFAM" id="SSF52540">
    <property type="entry name" value="P-loop containing nucleoside triphosphate hydrolases"/>
    <property type="match status" value="1"/>
</dbReference>
<reference evidence="8" key="2">
    <citation type="journal article" date="2021" name="PeerJ">
        <title>Extensive microbial diversity within the chicken gut microbiome revealed by metagenomics and culture.</title>
        <authorList>
            <person name="Gilroy R."/>
            <person name="Ravi A."/>
            <person name="Getino M."/>
            <person name="Pursley I."/>
            <person name="Horton D.L."/>
            <person name="Alikhan N.F."/>
            <person name="Baker D."/>
            <person name="Gharbi K."/>
            <person name="Hall N."/>
            <person name="Watson M."/>
            <person name="Adriaenssens E.M."/>
            <person name="Foster-Nyarko E."/>
            <person name="Jarju S."/>
            <person name="Secka A."/>
            <person name="Antonio M."/>
            <person name="Oren A."/>
            <person name="Chaudhuri R.R."/>
            <person name="La Ragione R."/>
            <person name="Hildebrand F."/>
            <person name="Pallen M.J."/>
        </authorList>
    </citation>
    <scope>NUCLEOTIDE SEQUENCE</scope>
    <source>
        <strain evidence="8">20514</strain>
    </source>
</reference>
<dbReference type="Pfam" id="PF25601">
    <property type="entry name" value="AAA_lid_14"/>
    <property type="match status" value="1"/>
</dbReference>
<accession>A0A9D9HEW2</accession>
<evidence type="ECO:0000256" key="1">
    <source>
        <dbReference type="ARBA" id="ARBA00022741"/>
    </source>
</evidence>
<dbReference type="PROSITE" id="PS00676">
    <property type="entry name" value="SIGMA54_INTERACT_2"/>
    <property type="match status" value="1"/>
</dbReference>
<sequence length="431" mass="47897">MTTQELQTLKNKFDIIGNDPALNRALEIAVAVAPTDLTVLISGESGVGKENIPKIIHQFSLRRTGKYFAINCGAIPEGTIDSELFGHEKGAFTGANEMRRGYFEEADGGTLFLDEIGELPLPSQAKLLRVLQSGEFIRVGSSKVLKTDVRVVAATNVNLQYAVSRGKFREDLYYRLNAVPVLMPALRERKDDIHLLFRKFASDFAAKYNMVKVSLTEDAVALLKSYRWPGNIRQLKNIAETVSAIESVKSRPGSERREINAATLEKYIPKDDPNRLPVKAELHDDAFSASEKEMLVRTIYQLRQDVDYLKSVVAGNDRQPQGMHFIGNPESRDDSARTVQGAAVTAVSAGNVPGSLYPRTEEPEEQQAGEVQGYAPVPDEQPGPGILSIERTELELIRRALDKYHGNRKLAAEELGISERTLYRKLKSLEK</sequence>
<dbReference type="Pfam" id="PF02954">
    <property type="entry name" value="HTH_8"/>
    <property type="match status" value="1"/>
</dbReference>
<reference evidence="8" key="1">
    <citation type="submission" date="2020-10" db="EMBL/GenBank/DDBJ databases">
        <authorList>
            <person name="Gilroy R."/>
        </authorList>
    </citation>
    <scope>NUCLEOTIDE SEQUENCE</scope>
    <source>
        <strain evidence="8">20514</strain>
    </source>
</reference>
<dbReference type="FunFam" id="3.40.50.300:FF:000006">
    <property type="entry name" value="DNA-binding transcriptional regulator NtrC"/>
    <property type="match status" value="1"/>
</dbReference>
<dbReference type="Proteomes" id="UP000810252">
    <property type="component" value="Unassembled WGS sequence"/>
</dbReference>
<dbReference type="EMBL" id="JADIMQ010000049">
    <property type="protein sequence ID" value="MBO8448289.1"/>
    <property type="molecule type" value="Genomic_DNA"/>
</dbReference>
<dbReference type="InterPro" id="IPR027417">
    <property type="entry name" value="P-loop_NTPase"/>
</dbReference>
<dbReference type="PROSITE" id="PS00688">
    <property type="entry name" value="SIGMA54_INTERACT_3"/>
    <property type="match status" value="1"/>
</dbReference>
<dbReference type="PANTHER" id="PTHR32071:SF121">
    <property type="entry name" value="SIGMA L-DEPENDENT TRANSCRIPTIONAL REGULATOR YQIR-RELATED"/>
    <property type="match status" value="1"/>
</dbReference>
<dbReference type="InterPro" id="IPR003593">
    <property type="entry name" value="AAA+_ATPase"/>
</dbReference>
<keyword evidence="2" id="KW-0067">ATP-binding</keyword>
<evidence type="ECO:0000259" key="7">
    <source>
        <dbReference type="PROSITE" id="PS50045"/>
    </source>
</evidence>
<dbReference type="Gene3D" id="1.10.10.60">
    <property type="entry name" value="Homeodomain-like"/>
    <property type="match status" value="1"/>
</dbReference>
<feature type="region of interest" description="Disordered" evidence="6">
    <location>
        <begin position="352"/>
        <end position="385"/>
    </location>
</feature>
<dbReference type="PANTHER" id="PTHR32071">
    <property type="entry name" value="TRANSCRIPTIONAL REGULATORY PROTEIN"/>
    <property type="match status" value="1"/>
</dbReference>
<name>A0A9D9HEW2_9BACT</name>
<organism evidence="8 9">
    <name type="scientific">Candidatus Cryptobacteroides merdigallinarum</name>
    <dbReference type="NCBI Taxonomy" id="2840770"/>
    <lineage>
        <taxon>Bacteria</taxon>
        <taxon>Pseudomonadati</taxon>
        <taxon>Bacteroidota</taxon>
        <taxon>Bacteroidia</taxon>
        <taxon>Bacteroidales</taxon>
        <taxon>Candidatus Cryptobacteroides</taxon>
    </lineage>
</organism>
<dbReference type="AlphaFoldDB" id="A0A9D9HEW2"/>
<evidence type="ECO:0000256" key="2">
    <source>
        <dbReference type="ARBA" id="ARBA00022840"/>
    </source>
</evidence>
<keyword evidence="3" id="KW-0805">Transcription regulation</keyword>
<dbReference type="InterPro" id="IPR009057">
    <property type="entry name" value="Homeodomain-like_sf"/>
</dbReference>
<dbReference type="Pfam" id="PF00158">
    <property type="entry name" value="Sigma54_activat"/>
    <property type="match status" value="1"/>
</dbReference>